<feature type="compositionally biased region" description="Polar residues" evidence="5">
    <location>
        <begin position="177"/>
        <end position="194"/>
    </location>
</feature>
<feature type="region of interest" description="Disordered" evidence="5">
    <location>
        <begin position="986"/>
        <end position="1037"/>
    </location>
</feature>
<feature type="region of interest" description="Disordered" evidence="5">
    <location>
        <begin position="400"/>
        <end position="429"/>
    </location>
</feature>
<dbReference type="STRING" id="2025994.A0A2T3AFS5"/>
<feature type="compositionally biased region" description="Polar residues" evidence="5">
    <location>
        <begin position="400"/>
        <end position="412"/>
    </location>
</feature>
<evidence type="ECO:0000313" key="7">
    <source>
        <dbReference type="EMBL" id="PSR97020.1"/>
    </source>
</evidence>
<protein>
    <recommendedName>
        <fullName evidence="6">C3H1-type domain-containing protein</fullName>
    </recommendedName>
</protein>
<feature type="region of interest" description="Disordered" evidence="5">
    <location>
        <begin position="77"/>
        <end position="97"/>
    </location>
</feature>
<feature type="compositionally biased region" description="Basic and acidic residues" evidence="5">
    <location>
        <begin position="806"/>
        <end position="816"/>
    </location>
</feature>
<dbReference type="Proteomes" id="UP000241462">
    <property type="component" value="Unassembled WGS sequence"/>
</dbReference>
<feature type="compositionally biased region" description="Acidic residues" evidence="5">
    <location>
        <begin position="1022"/>
        <end position="1033"/>
    </location>
</feature>
<accession>A0A2T3AFS5</accession>
<keyword evidence="2 4" id="KW-0863">Zinc-finger</keyword>
<evidence type="ECO:0000259" key="6">
    <source>
        <dbReference type="PROSITE" id="PS50103"/>
    </source>
</evidence>
<evidence type="ECO:0000256" key="3">
    <source>
        <dbReference type="ARBA" id="ARBA00022833"/>
    </source>
</evidence>
<feature type="compositionally biased region" description="Polar residues" evidence="5">
    <location>
        <begin position="927"/>
        <end position="939"/>
    </location>
</feature>
<feature type="compositionally biased region" description="Basic and acidic residues" evidence="5">
    <location>
        <begin position="557"/>
        <end position="567"/>
    </location>
</feature>
<feature type="region of interest" description="Disordered" evidence="5">
    <location>
        <begin position="1481"/>
        <end position="1530"/>
    </location>
</feature>
<evidence type="ECO:0000256" key="5">
    <source>
        <dbReference type="SAM" id="MobiDB-lite"/>
    </source>
</evidence>
<feature type="region of interest" description="Disordered" evidence="5">
    <location>
        <begin position="130"/>
        <end position="327"/>
    </location>
</feature>
<dbReference type="GO" id="GO:0008270">
    <property type="term" value="F:zinc ion binding"/>
    <property type="evidence" value="ECO:0007669"/>
    <property type="project" value="UniProtKB-KW"/>
</dbReference>
<dbReference type="EMBL" id="KZ678395">
    <property type="protein sequence ID" value="PSR97020.1"/>
    <property type="molecule type" value="Genomic_DNA"/>
</dbReference>
<evidence type="ECO:0000256" key="4">
    <source>
        <dbReference type="PROSITE-ProRule" id="PRU00723"/>
    </source>
</evidence>
<feature type="compositionally biased region" description="Basic and acidic residues" evidence="5">
    <location>
        <begin position="940"/>
        <end position="957"/>
    </location>
</feature>
<reference evidence="7 8" key="1">
    <citation type="journal article" date="2018" name="Mycol. Prog.">
        <title>Coniella lustricola, a new species from submerged detritus.</title>
        <authorList>
            <person name="Raudabaugh D.B."/>
            <person name="Iturriaga T."/>
            <person name="Carver A."/>
            <person name="Mondo S."/>
            <person name="Pangilinan J."/>
            <person name="Lipzen A."/>
            <person name="He G."/>
            <person name="Amirebrahimi M."/>
            <person name="Grigoriev I.V."/>
            <person name="Miller A.N."/>
        </authorList>
    </citation>
    <scope>NUCLEOTIDE SEQUENCE [LARGE SCALE GENOMIC DNA]</scope>
    <source>
        <strain evidence="7 8">B22-T-1</strain>
    </source>
</reference>
<dbReference type="InterPro" id="IPR036855">
    <property type="entry name" value="Znf_CCCH_sf"/>
</dbReference>
<feature type="region of interest" description="Disordered" evidence="5">
    <location>
        <begin position="546"/>
        <end position="567"/>
    </location>
</feature>
<feature type="compositionally biased region" description="Low complexity" evidence="5">
    <location>
        <begin position="785"/>
        <end position="797"/>
    </location>
</feature>
<organism evidence="7 8">
    <name type="scientific">Coniella lustricola</name>
    <dbReference type="NCBI Taxonomy" id="2025994"/>
    <lineage>
        <taxon>Eukaryota</taxon>
        <taxon>Fungi</taxon>
        <taxon>Dikarya</taxon>
        <taxon>Ascomycota</taxon>
        <taxon>Pezizomycotina</taxon>
        <taxon>Sordariomycetes</taxon>
        <taxon>Sordariomycetidae</taxon>
        <taxon>Diaporthales</taxon>
        <taxon>Schizoparmaceae</taxon>
        <taxon>Coniella</taxon>
    </lineage>
</organism>
<feature type="compositionally biased region" description="Low complexity" evidence="5">
    <location>
        <begin position="838"/>
        <end position="849"/>
    </location>
</feature>
<keyword evidence="3 4" id="KW-0862">Zinc</keyword>
<feature type="compositionally biased region" description="Basic and acidic residues" evidence="5">
    <location>
        <begin position="986"/>
        <end position="1008"/>
    </location>
</feature>
<keyword evidence="8" id="KW-1185">Reference proteome</keyword>
<feature type="region of interest" description="Disordered" evidence="5">
    <location>
        <begin position="373"/>
        <end position="392"/>
    </location>
</feature>
<sequence length="1559" mass="170090">MANGNGNQQWGYPHFQHEQDTAQAGNFIDQPFGHGSGDLNNNTFSVPQQWSGQESQFLHENTYSDFQPHGSDFQIQHFQPGNHHAQGHQHPQSYGAPLPMESASEMAWNYDFDYNSNPLTGIDANGVAFTHNVPQDAPNNIQPSAPAYPQDLASHIPSQQQQFATGPAPSNAFEPGQSVNYGRSIQQSPPQGVSQPIPGHRQAMEYAQAALQPQQQPSQPSAVPHHHPPAIHSQQQQHQHQHHQHQQHQQQQHGNIQQRNHQPGQISTLTHGHQTVRTETPQPNLVGTEQGQPPFNGRNSAPLSMQQHHAHFQPQQQGQENSSHPTVAFSAPQQHNMQSSVFKTSSAVAHNSSTQARFVLQSPGPAQQRMITGPGPATNGSQGSSTMNWTQSTNTEPLIHGQHQQQGAQLSPQPRANSPTAPATASIPPPFVGLTAPRVLGRNDNALPLFKSRYVGFSPAPFLYAGSNSNPQVTLGEIYDPDEISELSYQYGSSLITADGILWKWVKALKEGDVAGQNELEQHLTRFLGGKLPEIYVTRMQEARAAKKKATAQQGPERSKTRPKDEAEAAEWDALGITYLSNPQPTTADIGVAVAAFGKLIRGHVSEFQKLKQKLKSADSAASTTLKDQITRKLGVIDRAVAATNEWGDPQVVANLGGNQKLISDFVTCLIHANNSGDHNGKVPKDVLRLMSAITTIEQDFLMTSLQFAKISKKFESKGDDEVKDYVRRIKENAENRKENLKAAGQGEERTSTPDPTVAIKELSGSGSSDTKPIGGPEAARKKAATTAAAARATAATLSTSTMAKRSREDETDVKPVKRVATESPSSQGTQKALPAKVVVAAPTPTTPAQSKLFGSGMLNTKKTPIKAPVRPLPAKADASKIESKLDPKKEALKRAAEAARAKKMEATKNEASSASKLGGISALLDSISNSKPKQTSRSTPDKDAKSDKEEKPEEKARRLRKEKRRHLRVSWKEGEALTDVRVFQKDANEDEGRASNMIRDAHDDRSEGMMLKQGLMSGSQADEEEEEEEEDELPYRPWFQPSLVDFAALPQEVRVKNFTVRGGLINVDTPQQKFVAERENKELMVVYTDASDIPPTPKSPYLQSQDDEVTMDSQHGTIYDLGQDEPKLAEIHLRWTESSSRGLSWARLNALRRAQKGRAGMPAETPHAHSLASAARSNIVSQPVPRPAAVLAEPKTVEDRVVALLTSDRVKNWVDPSPVDLANPKTNRRHDYDNPDLQRHIDNVENIFEQFKGKPFPATQPPDWMKNDKARIAEWWYGHKRDQQRAAGAGQPHLAAQQTTAVPLHAAPQVATTAADQNAAAWSAYYAQLQQQQLLQQQQGVQAQASAQASQHGTDANTAAWTAYFAQQQQQQQAASQQAASDPNAQVQALLAALGSGPAQAQPQPAAAPAIADSQIQALLATLGAGTTARPSATAYATQEQAQFQQAPDPSDPNYAAYIMSLVTGQTAATDAAQQNYFQASSSNNAHHRDDSRDRSDSDFDDGVHPSRRAHTRGATGTNRNNDAHLRGINREKIGTKACLYWAKGKCQKGDQCTFRHD</sequence>
<gene>
    <name evidence="7" type="ORF">BD289DRAFT_124920</name>
</gene>
<feature type="region of interest" description="Disordered" evidence="5">
    <location>
        <begin position="1217"/>
        <end position="1236"/>
    </location>
</feature>
<feature type="compositionally biased region" description="Basic and acidic residues" evidence="5">
    <location>
        <begin position="1488"/>
        <end position="1506"/>
    </location>
</feature>
<dbReference type="OrthoDB" id="4347at2759"/>
<feature type="compositionally biased region" description="Basic residues" evidence="5">
    <location>
        <begin position="958"/>
        <end position="970"/>
    </location>
</feature>
<feature type="compositionally biased region" description="Low complexity" evidence="5">
    <location>
        <begin position="207"/>
        <end position="223"/>
    </location>
</feature>
<proteinExistence type="predicted"/>
<feature type="compositionally biased region" description="Polar residues" evidence="5">
    <location>
        <begin position="378"/>
        <end position="392"/>
    </location>
</feature>
<feature type="compositionally biased region" description="Low complexity" evidence="5">
    <location>
        <begin position="247"/>
        <end position="262"/>
    </location>
</feature>
<name>A0A2T3AFS5_9PEZI</name>
<evidence type="ECO:0000256" key="1">
    <source>
        <dbReference type="ARBA" id="ARBA00022723"/>
    </source>
</evidence>
<dbReference type="InParanoid" id="A0A2T3AFS5"/>
<feature type="compositionally biased region" description="Low complexity" evidence="5">
    <location>
        <begin position="414"/>
        <end position="426"/>
    </location>
</feature>
<feature type="domain" description="C3H1-type" evidence="6">
    <location>
        <begin position="1534"/>
        <end position="1559"/>
    </location>
</feature>
<feature type="zinc finger region" description="C3H1-type" evidence="4">
    <location>
        <begin position="1534"/>
        <end position="1559"/>
    </location>
</feature>
<feature type="compositionally biased region" description="Polar residues" evidence="5">
    <location>
        <begin position="263"/>
        <end position="305"/>
    </location>
</feature>
<feature type="compositionally biased region" description="Basic and acidic residues" evidence="5">
    <location>
        <begin position="878"/>
        <end position="909"/>
    </location>
</feature>
<evidence type="ECO:0000313" key="8">
    <source>
        <dbReference type="Proteomes" id="UP000241462"/>
    </source>
</evidence>
<evidence type="ECO:0000256" key="2">
    <source>
        <dbReference type="ARBA" id="ARBA00022771"/>
    </source>
</evidence>
<feature type="region of interest" description="Disordered" evidence="5">
    <location>
        <begin position="737"/>
        <end position="971"/>
    </location>
</feature>
<dbReference type="PROSITE" id="PS50103">
    <property type="entry name" value="ZF_C3H1"/>
    <property type="match status" value="1"/>
</dbReference>
<dbReference type="SUPFAM" id="SSF90229">
    <property type="entry name" value="CCCH zinc finger"/>
    <property type="match status" value="1"/>
</dbReference>
<dbReference type="InterPro" id="IPR000571">
    <property type="entry name" value="Znf_CCCH"/>
</dbReference>
<feature type="compositionally biased region" description="Basic and acidic residues" evidence="5">
    <location>
        <begin position="737"/>
        <end position="752"/>
    </location>
</feature>
<keyword evidence="1 4" id="KW-0479">Metal-binding</keyword>